<dbReference type="PANTHER" id="PTHR11088">
    <property type="entry name" value="TRNA DIMETHYLALLYLTRANSFERASE"/>
    <property type="match status" value="1"/>
</dbReference>
<dbReference type="SUPFAM" id="SSF52540">
    <property type="entry name" value="P-loop containing nucleoside triphosphate hydrolases"/>
    <property type="match status" value="2"/>
</dbReference>
<evidence type="ECO:0000256" key="4">
    <source>
        <dbReference type="ARBA" id="ARBA00022679"/>
    </source>
</evidence>
<dbReference type="InterPro" id="IPR039657">
    <property type="entry name" value="Dimethylallyltransferase"/>
</dbReference>
<gene>
    <name evidence="10" type="ORF">ASZ90_017699</name>
</gene>
<dbReference type="Gene3D" id="1.10.20.140">
    <property type="match status" value="1"/>
</dbReference>
<keyword evidence="8" id="KW-0460">Magnesium</keyword>
<keyword evidence="7" id="KW-0067">ATP-binding</keyword>
<proteinExistence type="inferred from homology"/>
<dbReference type="GO" id="GO:0005524">
    <property type="term" value="F:ATP binding"/>
    <property type="evidence" value="ECO:0007669"/>
    <property type="project" value="UniProtKB-KW"/>
</dbReference>
<dbReference type="EMBL" id="LNQE01001837">
    <property type="protein sequence ID" value="KUG04819.1"/>
    <property type="molecule type" value="Genomic_DNA"/>
</dbReference>
<keyword evidence="6" id="KW-0547">Nucleotide-binding</keyword>
<name>A0A0W8E8P2_9ZZZZ</name>
<evidence type="ECO:0000256" key="8">
    <source>
        <dbReference type="ARBA" id="ARBA00022842"/>
    </source>
</evidence>
<reference evidence="10" key="1">
    <citation type="journal article" date="2015" name="Proc. Natl. Acad. Sci. U.S.A.">
        <title>Networks of energetic and metabolic interactions define dynamics in microbial communities.</title>
        <authorList>
            <person name="Embree M."/>
            <person name="Liu J.K."/>
            <person name="Al-Bassam M.M."/>
            <person name="Zengler K."/>
        </authorList>
    </citation>
    <scope>NUCLEOTIDE SEQUENCE</scope>
</reference>
<comment type="caution">
    <text evidence="10">The sequence shown here is derived from an EMBL/GenBank/DDBJ whole genome shotgun (WGS) entry which is preliminary data.</text>
</comment>
<dbReference type="Gene3D" id="3.40.50.300">
    <property type="entry name" value="P-loop containing nucleotide triphosphate hydrolases"/>
    <property type="match status" value="1"/>
</dbReference>
<dbReference type="Pfam" id="PF01715">
    <property type="entry name" value="IPPT"/>
    <property type="match status" value="1"/>
</dbReference>
<dbReference type="NCBIfam" id="TIGR00174">
    <property type="entry name" value="miaA"/>
    <property type="match status" value="1"/>
</dbReference>
<keyword evidence="4 10" id="KW-0808">Transferase</keyword>
<dbReference type="InterPro" id="IPR027417">
    <property type="entry name" value="P-loop_NTPase"/>
</dbReference>
<dbReference type="PANTHER" id="PTHR11088:SF60">
    <property type="entry name" value="TRNA DIMETHYLALLYLTRANSFERASE"/>
    <property type="match status" value="1"/>
</dbReference>
<sequence length="311" mass="35976">MLKLAAVVGPTASGKTDLAVKLATKLGGEIISCDSMQVYKGMDIGTAKAKKEERHGVPHHLIDIVDIDQDFNVARYQRLAREIISEVNHRGGLPLMVGGTGLYYQAVVDNYHFFPLDSQRSVRTKWELAIDQLGLEYAYRELQKVDQTYSEVISSSDRKRIVRALEVYELTGQPFSTFQKQDPSAYHLAVVGLCQERQELYRRIDQRVEQMIEEGLVDEVLVLRQNKNYRDDLNSMQALGYKQIIAYLNGFIDWEGMINEIKRETRRYAKRQFTWFNRDRRIFWIEAGENTKEEIILEKACTYIEGHLNTV</sequence>
<evidence type="ECO:0000256" key="3">
    <source>
        <dbReference type="ARBA" id="ARBA00012665"/>
    </source>
</evidence>
<evidence type="ECO:0000256" key="6">
    <source>
        <dbReference type="ARBA" id="ARBA00022741"/>
    </source>
</evidence>
<organism evidence="10">
    <name type="scientific">hydrocarbon metagenome</name>
    <dbReference type="NCBI Taxonomy" id="938273"/>
    <lineage>
        <taxon>unclassified sequences</taxon>
        <taxon>metagenomes</taxon>
        <taxon>ecological metagenomes</taxon>
    </lineage>
</organism>
<accession>A0A0W8E8P2</accession>
<dbReference type="GO" id="GO:0052381">
    <property type="term" value="F:tRNA dimethylallyltransferase activity"/>
    <property type="evidence" value="ECO:0007669"/>
    <property type="project" value="UniProtKB-EC"/>
</dbReference>
<comment type="catalytic activity">
    <reaction evidence="9">
        <text>adenosine(37) in tRNA + dimethylallyl diphosphate = N(6)-dimethylallyladenosine(37) in tRNA + diphosphate</text>
        <dbReference type="Rhea" id="RHEA:26482"/>
        <dbReference type="Rhea" id="RHEA-COMP:10162"/>
        <dbReference type="Rhea" id="RHEA-COMP:10375"/>
        <dbReference type="ChEBI" id="CHEBI:33019"/>
        <dbReference type="ChEBI" id="CHEBI:57623"/>
        <dbReference type="ChEBI" id="CHEBI:74411"/>
        <dbReference type="ChEBI" id="CHEBI:74415"/>
        <dbReference type="EC" id="2.5.1.75"/>
    </reaction>
</comment>
<evidence type="ECO:0000256" key="7">
    <source>
        <dbReference type="ARBA" id="ARBA00022840"/>
    </source>
</evidence>
<evidence type="ECO:0000256" key="9">
    <source>
        <dbReference type="ARBA" id="ARBA00049563"/>
    </source>
</evidence>
<evidence type="ECO:0000256" key="2">
    <source>
        <dbReference type="ARBA" id="ARBA00005842"/>
    </source>
</evidence>
<comment type="similarity">
    <text evidence="2">Belongs to the IPP transferase family.</text>
</comment>
<dbReference type="GO" id="GO:0006400">
    <property type="term" value="P:tRNA modification"/>
    <property type="evidence" value="ECO:0007669"/>
    <property type="project" value="TreeGrafter"/>
</dbReference>
<evidence type="ECO:0000256" key="5">
    <source>
        <dbReference type="ARBA" id="ARBA00022694"/>
    </source>
</evidence>
<dbReference type="AlphaFoldDB" id="A0A0W8E8P2"/>
<dbReference type="InterPro" id="IPR018022">
    <property type="entry name" value="IPT"/>
</dbReference>
<dbReference type="EC" id="2.5.1.75" evidence="3"/>
<protein>
    <recommendedName>
        <fullName evidence="3">tRNA dimethylallyltransferase</fullName>
        <ecNumber evidence="3">2.5.1.75</ecNumber>
    </recommendedName>
</protein>
<evidence type="ECO:0000256" key="1">
    <source>
        <dbReference type="ARBA" id="ARBA00001946"/>
    </source>
</evidence>
<evidence type="ECO:0000313" key="10">
    <source>
        <dbReference type="EMBL" id="KUG04819.1"/>
    </source>
</evidence>
<dbReference type="HAMAP" id="MF_00185">
    <property type="entry name" value="IPP_trans"/>
    <property type="match status" value="1"/>
</dbReference>
<comment type="cofactor">
    <cofactor evidence="1">
        <name>Mg(2+)</name>
        <dbReference type="ChEBI" id="CHEBI:18420"/>
    </cofactor>
</comment>
<keyword evidence="5" id="KW-0819">tRNA processing</keyword>